<protein>
    <submittedName>
        <fullName evidence="1">Uncharacterized protein</fullName>
    </submittedName>
</protein>
<dbReference type="Proteomes" id="UP001056120">
    <property type="component" value="Linkage Group LG21"/>
</dbReference>
<dbReference type="EMBL" id="CM042038">
    <property type="protein sequence ID" value="KAI3732443.1"/>
    <property type="molecule type" value="Genomic_DNA"/>
</dbReference>
<gene>
    <name evidence="1" type="ORF">L1987_63648</name>
</gene>
<name>A0ACB9CDT0_9ASTR</name>
<accession>A0ACB9CDT0</accession>
<comment type="caution">
    <text evidence="1">The sequence shown here is derived from an EMBL/GenBank/DDBJ whole genome shotgun (WGS) entry which is preliminary data.</text>
</comment>
<proteinExistence type="predicted"/>
<reference evidence="1 2" key="2">
    <citation type="journal article" date="2022" name="Mol. Ecol. Resour.">
        <title>The genomes of chicory, endive, great burdock and yacon provide insights into Asteraceae paleo-polyploidization history and plant inulin production.</title>
        <authorList>
            <person name="Fan W."/>
            <person name="Wang S."/>
            <person name="Wang H."/>
            <person name="Wang A."/>
            <person name="Jiang F."/>
            <person name="Liu H."/>
            <person name="Zhao H."/>
            <person name="Xu D."/>
            <person name="Zhang Y."/>
        </authorList>
    </citation>
    <scope>NUCLEOTIDE SEQUENCE [LARGE SCALE GENOMIC DNA]</scope>
    <source>
        <strain evidence="2">cv. Yunnan</strain>
        <tissue evidence="1">Leaves</tissue>
    </source>
</reference>
<evidence type="ECO:0000313" key="1">
    <source>
        <dbReference type="EMBL" id="KAI3732443.1"/>
    </source>
</evidence>
<organism evidence="1 2">
    <name type="scientific">Smallanthus sonchifolius</name>
    <dbReference type="NCBI Taxonomy" id="185202"/>
    <lineage>
        <taxon>Eukaryota</taxon>
        <taxon>Viridiplantae</taxon>
        <taxon>Streptophyta</taxon>
        <taxon>Embryophyta</taxon>
        <taxon>Tracheophyta</taxon>
        <taxon>Spermatophyta</taxon>
        <taxon>Magnoliopsida</taxon>
        <taxon>eudicotyledons</taxon>
        <taxon>Gunneridae</taxon>
        <taxon>Pentapetalae</taxon>
        <taxon>asterids</taxon>
        <taxon>campanulids</taxon>
        <taxon>Asterales</taxon>
        <taxon>Asteraceae</taxon>
        <taxon>Asteroideae</taxon>
        <taxon>Heliantheae alliance</taxon>
        <taxon>Millerieae</taxon>
        <taxon>Smallanthus</taxon>
    </lineage>
</organism>
<reference evidence="2" key="1">
    <citation type="journal article" date="2022" name="Mol. Ecol. Resour.">
        <title>The genomes of chicory, endive, great burdock and yacon provide insights into Asteraceae palaeo-polyploidization history and plant inulin production.</title>
        <authorList>
            <person name="Fan W."/>
            <person name="Wang S."/>
            <person name="Wang H."/>
            <person name="Wang A."/>
            <person name="Jiang F."/>
            <person name="Liu H."/>
            <person name="Zhao H."/>
            <person name="Xu D."/>
            <person name="Zhang Y."/>
        </authorList>
    </citation>
    <scope>NUCLEOTIDE SEQUENCE [LARGE SCALE GENOMIC DNA]</scope>
    <source>
        <strain evidence="2">cv. Yunnan</strain>
    </source>
</reference>
<keyword evidence="2" id="KW-1185">Reference proteome</keyword>
<sequence>MSATEGAVDFVRDGRGGGGRLGWGFKDRRADNAKLCLSCDREVHTTNPLFTKHTRSLLCDGCDSSPAAIFCSTDAVVQCQNCDWEMHNISNSNPDTKSHDRRPIEGFSGCPFVNDLLSILGFEDLGEKGVLIGGGGERSELYGSGDGFPDYLVWETPCFVSLDDLIVSGGSEHNYQAMSVPRLPKTNTFPWWPDSCDADGQELFSDQLVGHNTEANCIVPDGDYDNILNPSHINVDHQGQSDHNVAENTQVVHSISVREINSQEREKAITRYKEKKKSRRYF</sequence>
<evidence type="ECO:0000313" key="2">
    <source>
        <dbReference type="Proteomes" id="UP001056120"/>
    </source>
</evidence>